<evidence type="ECO:0000313" key="5">
    <source>
        <dbReference type="Proteomes" id="UP001596002"/>
    </source>
</evidence>
<dbReference type="Proteomes" id="UP001596002">
    <property type="component" value="Unassembled WGS sequence"/>
</dbReference>
<dbReference type="SUPFAM" id="SSF53335">
    <property type="entry name" value="S-adenosyl-L-methionine-dependent methyltransferases"/>
    <property type="match status" value="1"/>
</dbReference>
<gene>
    <name evidence="4" type="primary">rsmD</name>
    <name evidence="4" type="ORF">ACFO8Q_01375</name>
</gene>
<sequence>MRVISGELKGRRLTPVPGHSTRPTTDKVKESIFNIIGPYFDGGTVLDLFAGTGSLGIEALSRGMDRAVFIDQDPKALQIIRKNVESCGVENRVRIFRNDARRAISLLAKNQETFDLVFMDPPYHLDLIPKMISALSQQNLLEDTAIIVGEHSSARELPDRIEAFFRWKFVTYGDIAVSFYKKGSFPS</sequence>
<evidence type="ECO:0000256" key="2">
    <source>
        <dbReference type="ARBA" id="ARBA00022679"/>
    </source>
</evidence>
<dbReference type="Gene3D" id="3.40.50.150">
    <property type="entry name" value="Vaccinia Virus protein VP39"/>
    <property type="match status" value="1"/>
</dbReference>
<dbReference type="InterPro" id="IPR029063">
    <property type="entry name" value="SAM-dependent_MTases_sf"/>
</dbReference>
<dbReference type="InterPro" id="IPR002052">
    <property type="entry name" value="DNA_methylase_N6_adenine_CS"/>
</dbReference>
<evidence type="ECO:0000256" key="1">
    <source>
        <dbReference type="ARBA" id="ARBA00022603"/>
    </source>
</evidence>
<dbReference type="RefSeq" id="WP_380023724.1">
    <property type="nucleotide sequence ID" value="NZ_JBHSHC010000011.1"/>
</dbReference>
<keyword evidence="2 4" id="KW-0808">Transferase</keyword>
<dbReference type="PANTHER" id="PTHR43542:SF1">
    <property type="entry name" value="METHYLTRANSFERASE"/>
    <property type="match status" value="1"/>
</dbReference>
<dbReference type="EMBL" id="JBHSHC010000011">
    <property type="protein sequence ID" value="MFC4766054.1"/>
    <property type="molecule type" value="Genomic_DNA"/>
</dbReference>
<dbReference type="GO" id="GO:0052913">
    <property type="term" value="F:16S rRNA (guanine(966)-N(2))-methyltransferase activity"/>
    <property type="evidence" value="ECO:0007669"/>
    <property type="project" value="UniProtKB-EC"/>
</dbReference>
<proteinExistence type="predicted"/>
<accession>A0ABV9PVB3</accession>
<dbReference type="EC" id="2.1.1.171" evidence="4"/>
<comment type="caution">
    <text evidence="4">The sequence shown here is derived from an EMBL/GenBank/DDBJ whole genome shotgun (WGS) entry which is preliminary data.</text>
</comment>
<name>A0ABV9PVB3_9BACL</name>
<organism evidence="4 5">
    <name type="scientific">Effusibacillus consociatus</name>
    <dbReference type="NCBI Taxonomy" id="1117041"/>
    <lineage>
        <taxon>Bacteria</taxon>
        <taxon>Bacillati</taxon>
        <taxon>Bacillota</taxon>
        <taxon>Bacilli</taxon>
        <taxon>Bacillales</taxon>
        <taxon>Alicyclobacillaceae</taxon>
        <taxon>Effusibacillus</taxon>
    </lineage>
</organism>
<dbReference type="NCBIfam" id="TIGR00095">
    <property type="entry name" value="16S rRNA (guanine(966)-N(2))-methyltransferase RsmD"/>
    <property type="match status" value="1"/>
</dbReference>
<evidence type="ECO:0000256" key="3">
    <source>
        <dbReference type="SAM" id="MobiDB-lite"/>
    </source>
</evidence>
<evidence type="ECO:0000313" key="4">
    <source>
        <dbReference type="EMBL" id="MFC4766054.1"/>
    </source>
</evidence>
<keyword evidence="5" id="KW-1185">Reference proteome</keyword>
<dbReference type="Pfam" id="PF03602">
    <property type="entry name" value="Cons_hypoth95"/>
    <property type="match status" value="1"/>
</dbReference>
<reference evidence="5" key="1">
    <citation type="journal article" date="2019" name="Int. J. Syst. Evol. Microbiol.">
        <title>The Global Catalogue of Microorganisms (GCM) 10K type strain sequencing project: providing services to taxonomists for standard genome sequencing and annotation.</title>
        <authorList>
            <consortium name="The Broad Institute Genomics Platform"/>
            <consortium name="The Broad Institute Genome Sequencing Center for Infectious Disease"/>
            <person name="Wu L."/>
            <person name="Ma J."/>
        </authorList>
    </citation>
    <scope>NUCLEOTIDE SEQUENCE [LARGE SCALE GENOMIC DNA]</scope>
    <source>
        <strain evidence="5">WYCCWR 12678</strain>
    </source>
</reference>
<dbReference type="PANTHER" id="PTHR43542">
    <property type="entry name" value="METHYLTRANSFERASE"/>
    <property type="match status" value="1"/>
</dbReference>
<dbReference type="PROSITE" id="PS00092">
    <property type="entry name" value="N6_MTASE"/>
    <property type="match status" value="1"/>
</dbReference>
<dbReference type="CDD" id="cd02440">
    <property type="entry name" value="AdoMet_MTases"/>
    <property type="match status" value="1"/>
</dbReference>
<dbReference type="PIRSF" id="PIRSF004553">
    <property type="entry name" value="CHP00095"/>
    <property type="match status" value="1"/>
</dbReference>
<protein>
    <submittedName>
        <fullName evidence="4">16S rRNA (Guanine(966)-N(2))-methyltransferase RsmD</fullName>
        <ecNumber evidence="4">2.1.1.171</ecNumber>
    </submittedName>
</protein>
<keyword evidence="1 4" id="KW-0489">Methyltransferase</keyword>
<feature type="region of interest" description="Disordered" evidence="3">
    <location>
        <begin position="1"/>
        <end position="25"/>
    </location>
</feature>
<dbReference type="InterPro" id="IPR004398">
    <property type="entry name" value="RNA_MeTrfase_RsmD"/>
</dbReference>